<dbReference type="EMBL" id="JACEIK010006191">
    <property type="protein sequence ID" value="MCE2055222.1"/>
    <property type="molecule type" value="Genomic_DNA"/>
</dbReference>
<evidence type="ECO:0000313" key="2">
    <source>
        <dbReference type="Proteomes" id="UP000823775"/>
    </source>
</evidence>
<proteinExistence type="predicted"/>
<organism evidence="1 2">
    <name type="scientific">Datura stramonium</name>
    <name type="common">Jimsonweed</name>
    <name type="synonym">Common thornapple</name>
    <dbReference type="NCBI Taxonomy" id="4076"/>
    <lineage>
        <taxon>Eukaryota</taxon>
        <taxon>Viridiplantae</taxon>
        <taxon>Streptophyta</taxon>
        <taxon>Embryophyta</taxon>
        <taxon>Tracheophyta</taxon>
        <taxon>Spermatophyta</taxon>
        <taxon>Magnoliopsida</taxon>
        <taxon>eudicotyledons</taxon>
        <taxon>Gunneridae</taxon>
        <taxon>Pentapetalae</taxon>
        <taxon>asterids</taxon>
        <taxon>lamiids</taxon>
        <taxon>Solanales</taxon>
        <taxon>Solanaceae</taxon>
        <taxon>Solanoideae</taxon>
        <taxon>Datureae</taxon>
        <taxon>Datura</taxon>
    </lineage>
</organism>
<gene>
    <name evidence="1" type="ORF">HAX54_042219</name>
</gene>
<sequence>MSLGLKKIRGWSFNRMGHVRTVIGYDRRVKMLRPFNYRICEESEVLQFLRRNPEERRNHVSCAFGEEIGVLSPEDDFSVRNPVIEEESISETEVGEVDNGVASVAAKENAQT</sequence>
<name>A0ABS8VYQ8_DATST</name>
<evidence type="ECO:0000313" key="1">
    <source>
        <dbReference type="EMBL" id="MCE2055222.1"/>
    </source>
</evidence>
<protein>
    <recommendedName>
        <fullName evidence="3">MBD domain-containing protein</fullName>
    </recommendedName>
</protein>
<reference evidence="1 2" key="1">
    <citation type="journal article" date="2021" name="BMC Genomics">
        <title>Datura genome reveals duplications of psychoactive alkaloid biosynthetic genes and high mutation rate following tissue culture.</title>
        <authorList>
            <person name="Rajewski A."/>
            <person name="Carter-House D."/>
            <person name="Stajich J."/>
            <person name="Litt A."/>
        </authorList>
    </citation>
    <scope>NUCLEOTIDE SEQUENCE [LARGE SCALE GENOMIC DNA]</scope>
    <source>
        <strain evidence="1">AR-01</strain>
    </source>
</reference>
<comment type="caution">
    <text evidence="1">The sequence shown here is derived from an EMBL/GenBank/DDBJ whole genome shotgun (WGS) entry which is preliminary data.</text>
</comment>
<accession>A0ABS8VYQ8</accession>
<dbReference type="Proteomes" id="UP000823775">
    <property type="component" value="Unassembled WGS sequence"/>
</dbReference>
<evidence type="ECO:0008006" key="3">
    <source>
        <dbReference type="Google" id="ProtNLM"/>
    </source>
</evidence>
<keyword evidence="2" id="KW-1185">Reference proteome</keyword>